<organism evidence="1">
    <name type="scientific">Spiroplasma citri</name>
    <dbReference type="NCBI Taxonomy" id="2133"/>
    <lineage>
        <taxon>Bacteria</taxon>
        <taxon>Bacillati</taxon>
        <taxon>Mycoplasmatota</taxon>
        <taxon>Mollicutes</taxon>
        <taxon>Entomoplasmatales</taxon>
        <taxon>Spiroplasmataceae</taxon>
        <taxon>Spiroplasma</taxon>
    </lineage>
</organism>
<name>Q14LF7_SPICI</name>
<sequence>MQHVYGQIDKFDDLNFPIIAIELDNKGSAYVLNNTGKIYHLDLYGWGHQQVPKK</sequence>
<dbReference type="AlphaFoldDB" id="Q14LF7"/>
<dbReference type="EMBL" id="AM285320">
    <property type="protein sequence ID" value="CAK99673.1"/>
    <property type="molecule type" value="Genomic_DNA"/>
</dbReference>
<dbReference type="KEGG" id="sck:SCITRI_001671"/>
<accession>Q14LF7</accession>
<keyword evidence="3" id="KW-1185">Reference proteome</keyword>
<evidence type="ECO:0000313" key="1">
    <source>
        <dbReference type="EMBL" id="CAK99673.1"/>
    </source>
</evidence>
<dbReference type="RefSeq" id="WP_237237915.1">
    <property type="nucleotide sequence ID" value="NZ_CP013197.1"/>
</dbReference>
<proteinExistence type="predicted"/>
<dbReference type="GeneID" id="79946505"/>
<evidence type="ECO:0000313" key="2">
    <source>
        <dbReference type="EMBL" id="WFG96188.1"/>
    </source>
</evidence>
<gene>
    <name evidence="2" type="ORF">M0C40_08895</name>
    <name evidence="1" type="ORF">SPICI19_023</name>
</gene>
<evidence type="ECO:0000313" key="3">
    <source>
        <dbReference type="Proteomes" id="UP001214629"/>
    </source>
</evidence>
<reference evidence="1" key="1">
    <citation type="journal article" date="2010" name="Appl. Environ. Microbiol.">
        <title>Partial chromosome sequence of Spiroplasma citri reveals extensive viral invasion and important gene decay.</title>
        <authorList>
            <person name="Carle P."/>
            <person name="Saillard C."/>
            <person name="Carrere N."/>
            <person name="Carrere S."/>
            <person name="Duret S."/>
            <person name="Eveillard S."/>
            <person name="Gaurivaud P."/>
            <person name="Gourgues G."/>
            <person name="Gouzy J."/>
            <person name="Salar P."/>
            <person name="Verdin E."/>
            <person name="Breton M."/>
            <person name="Blanchard A."/>
            <person name="Laigret F."/>
            <person name="Bove J.M."/>
            <person name="Renaudin J."/>
            <person name="Foissac X."/>
        </authorList>
    </citation>
    <scope>NUCLEOTIDE SEQUENCE</scope>
    <source>
        <strain evidence="1">GII3-3X</strain>
    </source>
</reference>
<dbReference type="Proteomes" id="UP001214629">
    <property type="component" value="Chromosome"/>
</dbReference>
<protein>
    <submittedName>
        <fullName evidence="1">Uncharacterized protein</fullName>
    </submittedName>
</protein>
<reference evidence="2 3" key="2">
    <citation type="submission" date="2022-04" db="EMBL/GenBank/DDBJ databases">
        <title>Whole genome of Spiroplasma citri.</title>
        <authorList>
            <person name="Khanchezar A."/>
            <person name="Izadpanah K."/>
            <person name="Taghavi M."/>
            <person name="Ghorbani A."/>
            <person name="Beven L."/>
        </authorList>
    </citation>
    <scope>NUCLEOTIDE SEQUENCE [LARGE SCALE GENOMIC DNA]</scope>
    <source>
        <strain evidence="2 3">D4</strain>
    </source>
</reference>
<dbReference type="EMBL" id="CP096246">
    <property type="protein sequence ID" value="WFG96188.1"/>
    <property type="molecule type" value="Genomic_DNA"/>
</dbReference>